<evidence type="ECO:0000313" key="1">
    <source>
        <dbReference type="EMBL" id="KUN09874.1"/>
    </source>
</evidence>
<comment type="caution">
    <text evidence="1">The sequence shown here is derived from an EMBL/GenBank/DDBJ whole genome shotgun (WGS) entry which is preliminary data.</text>
</comment>
<dbReference type="STRING" id="67386.AQI95_02605"/>
<gene>
    <name evidence="1" type="ORF">AQI95_02605</name>
</gene>
<dbReference type="RefSeq" id="WP_067116492.1">
    <property type="nucleotide sequence ID" value="NZ_JBFACD010000012.1"/>
</dbReference>
<dbReference type="Proteomes" id="UP000053127">
    <property type="component" value="Unassembled WGS sequence"/>
</dbReference>
<dbReference type="AlphaFoldDB" id="A0A101PEB6"/>
<accession>A0A101PEB6</accession>
<reference evidence="1 2" key="1">
    <citation type="submission" date="2015-10" db="EMBL/GenBank/DDBJ databases">
        <title>Draft genome sequence of Streptomyces yokosukanensis DSM 40224, type strain for the species Streptomyces yokosukanensis.</title>
        <authorList>
            <person name="Ruckert C."/>
            <person name="Winkler A."/>
            <person name="Kalinowski J."/>
            <person name="Kampfer P."/>
            <person name="Glaeser S."/>
        </authorList>
    </citation>
    <scope>NUCLEOTIDE SEQUENCE [LARGE SCALE GENOMIC DNA]</scope>
    <source>
        <strain evidence="1 2">DSM 40224</strain>
    </source>
</reference>
<keyword evidence="2" id="KW-1185">Reference proteome</keyword>
<sequence length="110" mass="12515">MIFRIRFPGRSPGVQLDAVTADRSAFEISEEVMPRVLALLRLLAERALTRYGEIAVSKKHKQPRPLLTVHGWTYEIGIGRPPLLVQQPDGGQVNSRVHQQRWAVKSYDSR</sequence>
<dbReference type="EMBL" id="LMWN01000003">
    <property type="protein sequence ID" value="KUN09874.1"/>
    <property type="molecule type" value="Genomic_DNA"/>
</dbReference>
<evidence type="ECO:0000313" key="2">
    <source>
        <dbReference type="Proteomes" id="UP000053127"/>
    </source>
</evidence>
<organism evidence="1 2">
    <name type="scientific">Streptomyces yokosukanensis</name>
    <dbReference type="NCBI Taxonomy" id="67386"/>
    <lineage>
        <taxon>Bacteria</taxon>
        <taxon>Bacillati</taxon>
        <taxon>Actinomycetota</taxon>
        <taxon>Actinomycetes</taxon>
        <taxon>Kitasatosporales</taxon>
        <taxon>Streptomycetaceae</taxon>
        <taxon>Streptomyces</taxon>
    </lineage>
</organism>
<protein>
    <submittedName>
        <fullName evidence="1">Uncharacterized protein</fullName>
    </submittedName>
</protein>
<proteinExistence type="predicted"/>
<name>A0A101PEB6_9ACTN</name>